<accession>A0A2H9T2P3</accession>
<dbReference type="EMBL" id="NSIT01000552">
    <property type="protein sequence ID" value="PJE77496.1"/>
    <property type="molecule type" value="Genomic_DNA"/>
</dbReference>
<comment type="caution">
    <text evidence="1">The sequence shown here is derived from an EMBL/GenBank/DDBJ whole genome shotgun (WGS) entry which is preliminary data.</text>
</comment>
<sequence length="182" mass="20966">MNHFFKPDIDLFATRLNFKLSRYVSWNHDPGSEAVDAFTVSWAGFSPYLFPPFCLILRVLQKVQHDCVDKAIIVVPNWSTQPWFPILLDLIVETPARLPKWKDLVFLPHDHSLHPLFRSLNLIVCVVSGKRWKRRAYQQTLVRRSYSHGDLAPTRLTTWDGNSGEIGVINGGLISTKRLKKT</sequence>
<proteinExistence type="predicted"/>
<name>A0A2H9T2P3_9ZZZZ</name>
<reference evidence="1" key="1">
    <citation type="journal article" date="2017" name="Appl. Environ. Microbiol.">
        <title>Molecular characterization of an Endozoicomonas-like organism causing infection in king scallop Pecten maximus L.</title>
        <authorList>
            <person name="Cano I."/>
            <person name="van Aerle R."/>
            <person name="Ross S."/>
            <person name="Verner-Jeffreys D.W."/>
            <person name="Paley R.K."/>
            <person name="Rimmer G."/>
            <person name="Ryder D."/>
            <person name="Hooper P."/>
            <person name="Stone D."/>
            <person name="Feist S.W."/>
        </authorList>
    </citation>
    <scope>NUCLEOTIDE SEQUENCE</scope>
</reference>
<protein>
    <submittedName>
        <fullName evidence="1">Uncharacterized protein</fullName>
    </submittedName>
</protein>
<gene>
    <name evidence="1" type="ORF">CI610_03579</name>
</gene>
<organism evidence="1">
    <name type="scientific">invertebrate metagenome</name>
    <dbReference type="NCBI Taxonomy" id="1711999"/>
    <lineage>
        <taxon>unclassified sequences</taxon>
        <taxon>metagenomes</taxon>
        <taxon>organismal metagenomes</taxon>
    </lineage>
</organism>
<evidence type="ECO:0000313" key="1">
    <source>
        <dbReference type="EMBL" id="PJE77496.1"/>
    </source>
</evidence>
<dbReference type="AlphaFoldDB" id="A0A2H9T2P3"/>